<organism evidence="1 2">
    <name type="scientific">Cycloclasticus zancles 78-ME</name>
    <dbReference type="NCBI Taxonomy" id="1198232"/>
    <lineage>
        <taxon>Bacteria</taxon>
        <taxon>Pseudomonadati</taxon>
        <taxon>Pseudomonadota</taxon>
        <taxon>Gammaproteobacteria</taxon>
        <taxon>Thiotrichales</taxon>
        <taxon>Piscirickettsiaceae</taxon>
        <taxon>Cycloclasticus</taxon>
    </lineage>
</organism>
<dbReference type="EMBL" id="CP005996">
    <property type="protein sequence ID" value="AGS38895.1"/>
    <property type="molecule type" value="Genomic_DNA"/>
</dbReference>
<dbReference type="Proteomes" id="UP000015380">
    <property type="component" value="Chromosome"/>
</dbReference>
<accession>S5TUZ4</accession>
<dbReference type="AlphaFoldDB" id="S5TUZ4"/>
<dbReference type="HOGENOM" id="CLU_1394316_0_0_6"/>
<protein>
    <recommendedName>
        <fullName evidence="3">General secretion pathway protein GspM</fullName>
    </recommendedName>
</protein>
<evidence type="ECO:0000313" key="1">
    <source>
        <dbReference type="EMBL" id="AGS38895.1"/>
    </source>
</evidence>
<sequence length="195" mass="21612">MGSITLALILVVIFWGDYQDVVTEEQAINQQHEQLSHDLSDYIQGKELLKEVGASFKALKAQGFYGDEDRLALVEALKRAANKLKLTEFKYTISPQHKIESAGAYFPAELNLLETTVIIEAGLLHDADLISITNELSSYAKEAFIVKSCQLTREPSVNVTELTKNVGLVCKLGFYNVKNSEVESGDEEIDLGDDI</sequence>
<keyword evidence="2" id="KW-1185">Reference proteome</keyword>
<evidence type="ECO:0008006" key="3">
    <source>
        <dbReference type="Google" id="ProtNLM"/>
    </source>
</evidence>
<evidence type="ECO:0000313" key="2">
    <source>
        <dbReference type="Proteomes" id="UP000015380"/>
    </source>
</evidence>
<reference evidence="2" key="2">
    <citation type="journal article" date="2016" name="Environ. Microbiol. Rep.">
        <title>Analysis of defence systems and a conjugative IncP-1 plasmid in the marine polyaromatic hydrocarbons-degrading bacterium Cycloclasticus sp. 78-ME.</title>
        <authorList>
            <person name="Yakimov M.M."/>
            <person name="Crisafi F."/>
            <person name="Messina E."/>
            <person name="Smedile F."/>
            <person name="Lopatina A."/>
            <person name="Denaro R."/>
            <person name="Pieper D.H."/>
            <person name="Golyshin P.N."/>
            <person name="Giuliano L."/>
        </authorList>
    </citation>
    <scope>NUCLEOTIDE SEQUENCE [LARGE SCALE GENOMIC DNA]</scope>
    <source>
        <strain evidence="2">78-ME</strain>
    </source>
</reference>
<dbReference type="KEGG" id="cza:CYCME_0554"/>
<name>S5TUZ4_9GAMM</name>
<dbReference type="PATRIC" id="fig|1198232.3.peg.562"/>
<dbReference type="eggNOG" id="ENOG5031DAY">
    <property type="taxonomic scope" value="Bacteria"/>
</dbReference>
<gene>
    <name evidence="1" type="ORF">CYCME_0554</name>
</gene>
<reference evidence="1 2" key="1">
    <citation type="submission" date="2013-05" db="EMBL/GenBank/DDBJ databases">
        <title>Between feast and famine: a lifestyle of most important marine PAH-degrading bacterium Cycloclasticus sp. 7ME.</title>
        <authorList>
            <person name="Yakimov M.M."/>
            <person name="Messina E."/>
            <person name="Genovese M."/>
            <person name="Denaro R."/>
            <person name="Crisafi F."/>
            <person name="Russo D."/>
            <person name="Cappello S."/>
            <person name="Santisi S."/>
            <person name="Smedile F."/>
            <person name="Golyshina O.V."/>
            <person name="Tran H."/>
            <person name="Pieper D.H."/>
            <person name="Golyshin P.N."/>
            <person name="Giuliano L."/>
        </authorList>
    </citation>
    <scope>NUCLEOTIDE SEQUENCE [LARGE SCALE GENOMIC DNA]</scope>
    <source>
        <strain evidence="1 2">78-ME</strain>
    </source>
</reference>
<proteinExistence type="predicted"/>